<dbReference type="CDD" id="cd05403">
    <property type="entry name" value="NT_KNTase_like"/>
    <property type="match status" value="1"/>
</dbReference>
<sequence length="108" mass="12308">MNGTTSSKLSDLLQELHNSLKTLYEDRLIQLILYGSQARGEATEDSDIDVMVVLKSPVSPDIEILRMGEIKAMLNLKYDELISVLPRSEEDFLFRKTPENIRREGVII</sequence>
<feature type="domain" description="Polymerase nucleotidyl transferase" evidence="1">
    <location>
        <begin position="14"/>
        <end position="95"/>
    </location>
</feature>
<evidence type="ECO:0000259" key="1">
    <source>
        <dbReference type="Pfam" id="PF01909"/>
    </source>
</evidence>
<evidence type="ECO:0000313" key="2">
    <source>
        <dbReference type="EMBL" id="GET43147.1"/>
    </source>
</evidence>
<dbReference type="InterPro" id="IPR002934">
    <property type="entry name" value="Polymerase_NTP_transf_dom"/>
</dbReference>
<dbReference type="Gene3D" id="3.30.460.10">
    <property type="entry name" value="Beta Polymerase, domain 2"/>
    <property type="match status" value="1"/>
</dbReference>
<name>A0AAV3XRC8_9CYAN</name>
<gene>
    <name evidence="2" type="ORF">MiSe_79680</name>
</gene>
<dbReference type="InterPro" id="IPR043519">
    <property type="entry name" value="NT_sf"/>
</dbReference>
<dbReference type="Pfam" id="PF01909">
    <property type="entry name" value="NTP_transf_2"/>
    <property type="match status" value="1"/>
</dbReference>
<dbReference type="EMBL" id="BLAY01000202">
    <property type="protein sequence ID" value="GET43147.1"/>
    <property type="molecule type" value="Genomic_DNA"/>
</dbReference>
<dbReference type="Proteomes" id="UP001050975">
    <property type="component" value="Unassembled WGS sequence"/>
</dbReference>
<organism evidence="2 3">
    <name type="scientific">Microseira wollei NIES-4236</name>
    <dbReference type="NCBI Taxonomy" id="2530354"/>
    <lineage>
        <taxon>Bacteria</taxon>
        <taxon>Bacillati</taxon>
        <taxon>Cyanobacteriota</taxon>
        <taxon>Cyanophyceae</taxon>
        <taxon>Oscillatoriophycideae</taxon>
        <taxon>Aerosakkonematales</taxon>
        <taxon>Aerosakkonemataceae</taxon>
        <taxon>Microseira</taxon>
    </lineage>
</organism>
<dbReference type="InterPro" id="IPR052548">
    <property type="entry name" value="Type_VII_TA_antitoxin"/>
</dbReference>
<accession>A0AAV3XRC8</accession>
<keyword evidence="3" id="KW-1185">Reference proteome</keyword>
<proteinExistence type="predicted"/>
<protein>
    <submittedName>
        <fullName evidence="2">DNA polymerase beta domain protein region</fullName>
    </submittedName>
</protein>
<dbReference type="PANTHER" id="PTHR33933">
    <property type="entry name" value="NUCLEOTIDYLTRANSFERASE"/>
    <property type="match status" value="1"/>
</dbReference>
<dbReference type="GO" id="GO:0016779">
    <property type="term" value="F:nucleotidyltransferase activity"/>
    <property type="evidence" value="ECO:0007669"/>
    <property type="project" value="InterPro"/>
</dbReference>
<evidence type="ECO:0000313" key="3">
    <source>
        <dbReference type="Proteomes" id="UP001050975"/>
    </source>
</evidence>
<reference evidence="2" key="1">
    <citation type="submission" date="2019-10" db="EMBL/GenBank/DDBJ databases">
        <title>Draft genome sequece of Microseira wollei NIES-4236.</title>
        <authorList>
            <person name="Yamaguchi H."/>
            <person name="Suzuki S."/>
            <person name="Kawachi M."/>
        </authorList>
    </citation>
    <scope>NUCLEOTIDE SEQUENCE</scope>
    <source>
        <strain evidence="2">NIES-4236</strain>
    </source>
</reference>
<dbReference type="SUPFAM" id="SSF81301">
    <property type="entry name" value="Nucleotidyltransferase"/>
    <property type="match status" value="1"/>
</dbReference>
<comment type="caution">
    <text evidence="2">The sequence shown here is derived from an EMBL/GenBank/DDBJ whole genome shotgun (WGS) entry which is preliminary data.</text>
</comment>
<dbReference type="AlphaFoldDB" id="A0AAV3XRC8"/>
<dbReference type="PANTHER" id="PTHR33933:SF1">
    <property type="entry name" value="PROTEIN ADENYLYLTRANSFERASE MNTA-RELATED"/>
    <property type="match status" value="1"/>
</dbReference>
<dbReference type="RefSeq" id="WP_226591664.1">
    <property type="nucleotide sequence ID" value="NZ_BLAY01000202.1"/>
</dbReference>